<feature type="region of interest" description="Disordered" evidence="1">
    <location>
        <begin position="1"/>
        <end position="123"/>
    </location>
</feature>
<dbReference type="Proteomes" id="UP000316621">
    <property type="component" value="Chromosome 3"/>
</dbReference>
<dbReference type="Gramene" id="RZC55957">
    <property type="protein sequence ID" value="RZC55957"/>
    <property type="gene ID" value="C5167_014804"/>
</dbReference>
<feature type="region of interest" description="Disordered" evidence="1">
    <location>
        <begin position="142"/>
        <end position="176"/>
    </location>
</feature>
<keyword evidence="3" id="KW-1185">Reference proteome</keyword>
<proteinExistence type="predicted"/>
<evidence type="ECO:0000256" key="1">
    <source>
        <dbReference type="SAM" id="MobiDB-lite"/>
    </source>
</evidence>
<dbReference type="EMBL" id="CM010717">
    <property type="protein sequence ID" value="RZC55957.1"/>
    <property type="molecule type" value="Genomic_DNA"/>
</dbReference>
<dbReference type="AlphaFoldDB" id="A0A4Y7J572"/>
<evidence type="ECO:0000313" key="3">
    <source>
        <dbReference type="Proteomes" id="UP000316621"/>
    </source>
</evidence>
<evidence type="ECO:0000313" key="2">
    <source>
        <dbReference type="EMBL" id="RZC55957.1"/>
    </source>
</evidence>
<organism evidence="2 3">
    <name type="scientific">Papaver somniferum</name>
    <name type="common">Opium poppy</name>
    <dbReference type="NCBI Taxonomy" id="3469"/>
    <lineage>
        <taxon>Eukaryota</taxon>
        <taxon>Viridiplantae</taxon>
        <taxon>Streptophyta</taxon>
        <taxon>Embryophyta</taxon>
        <taxon>Tracheophyta</taxon>
        <taxon>Spermatophyta</taxon>
        <taxon>Magnoliopsida</taxon>
        <taxon>Ranunculales</taxon>
        <taxon>Papaveraceae</taxon>
        <taxon>Papaveroideae</taxon>
        <taxon>Papaver</taxon>
    </lineage>
</organism>
<dbReference type="PANTHER" id="PTHR37722:SF2">
    <property type="entry name" value="OS01G0167700 PROTEIN"/>
    <property type="match status" value="1"/>
</dbReference>
<feature type="compositionally biased region" description="Basic residues" evidence="1">
    <location>
        <begin position="13"/>
        <end position="26"/>
    </location>
</feature>
<feature type="compositionally biased region" description="Polar residues" evidence="1">
    <location>
        <begin position="1"/>
        <end position="11"/>
    </location>
</feature>
<gene>
    <name evidence="2" type="ORF">C5167_014804</name>
</gene>
<accession>A0A4Y7J572</accession>
<feature type="compositionally biased region" description="Basic and acidic residues" evidence="1">
    <location>
        <begin position="99"/>
        <end position="116"/>
    </location>
</feature>
<feature type="compositionally biased region" description="Polar residues" evidence="1">
    <location>
        <begin position="54"/>
        <end position="63"/>
    </location>
</feature>
<protein>
    <submittedName>
        <fullName evidence="2">Uncharacterized protein</fullName>
    </submittedName>
</protein>
<reference evidence="2 3" key="1">
    <citation type="journal article" date="2018" name="Science">
        <title>The opium poppy genome and morphinan production.</title>
        <authorList>
            <person name="Guo L."/>
            <person name="Winzer T."/>
            <person name="Yang X."/>
            <person name="Li Y."/>
            <person name="Ning Z."/>
            <person name="He Z."/>
            <person name="Teodor R."/>
            <person name="Lu Y."/>
            <person name="Bowser T.A."/>
            <person name="Graham I.A."/>
            <person name="Ye K."/>
        </authorList>
    </citation>
    <scope>NUCLEOTIDE SEQUENCE [LARGE SCALE GENOMIC DNA]</scope>
    <source>
        <strain evidence="3">cv. HN1</strain>
        <tissue evidence="2">Leaves</tissue>
    </source>
</reference>
<dbReference type="PANTHER" id="PTHR37722">
    <property type="entry name" value="OS01G0167700 PROTEIN"/>
    <property type="match status" value="1"/>
</dbReference>
<sequence>MSNRSGYQTRLVTGRRLKFALGKRRKPDAPSKQAPPSTFKEDVFQQPLSPVHSDPNSFSITESISRKLDTPQMSRSEGEPPYSYHTIDPQGGASFPALPRERNDDPECEDRPEHQQSDCGFLPETEKEVSVGINGLLSQDEETVDDSDYKDSQSKHQFHAGLPLPIQSGRKGNEETQELERIEGGKRGKRNDTAYMVMLESYVLQLLCVQKVLKKEHLNTSHKKEMELFHYYLSQFGKSMELLKYLCRSSGDGVTVTDASSKIQ</sequence>
<name>A0A4Y7J572_PAPSO</name>